<reference evidence="1 2" key="1">
    <citation type="journal article" date="2020" name="Mol. Biol. Evol.">
        <title>Life and death of selfish genes: comparative genomics reveals the dynamic evolution of cytoplasmic incompatibility.</title>
        <authorList>
            <person name="Martinez J."/>
            <person name="Klasson L."/>
            <person name="Welch J."/>
            <person name="Jiggins F.M."/>
        </authorList>
    </citation>
    <scope>NUCLEOTIDE SEQUENCE [LARGE SCALE GENOMIC DNA]</scope>
    <source>
        <strain evidence="1">WNik</strain>
    </source>
</reference>
<dbReference type="RefSeq" id="WP_182183437.1">
    <property type="nucleotide sequence ID" value="NZ_CP050530.1"/>
</dbReference>
<sequence>MSNKIQFKKVTDYKVHEGELQGKDYKYYSIISKKNLDPNSNEKNYYVSIGPDVRGQQEEFNGLYSLHISHAPEGIDFMNIRHLNLVREPEYNEQSRTVNAELEFAQTSEPIQGFFHMYGESMRNPLMDISIDLT</sequence>
<evidence type="ECO:0000313" key="2">
    <source>
        <dbReference type="Proteomes" id="UP000515596"/>
    </source>
</evidence>
<dbReference type="EMBL" id="CP050530">
    <property type="protein sequence ID" value="QMV46619.1"/>
    <property type="molecule type" value="Genomic_DNA"/>
</dbReference>
<protein>
    <submittedName>
        <fullName evidence="1">Uncharacterized protein</fullName>
    </submittedName>
</protein>
<proteinExistence type="predicted"/>
<dbReference type="Proteomes" id="UP000515596">
    <property type="component" value="Chromosome"/>
</dbReference>
<name>A0A7G5CBN5_WOLPI</name>
<gene>
    <name evidence="1" type="ORF">HC356_00285</name>
</gene>
<dbReference type="AlphaFoldDB" id="A0A7G5CBN5"/>
<organism evidence="1 2">
    <name type="scientific">Wolbachia pipientis</name>
    <dbReference type="NCBI Taxonomy" id="955"/>
    <lineage>
        <taxon>Bacteria</taxon>
        <taxon>Pseudomonadati</taxon>
        <taxon>Pseudomonadota</taxon>
        <taxon>Alphaproteobacteria</taxon>
        <taxon>Rickettsiales</taxon>
        <taxon>Anaplasmataceae</taxon>
        <taxon>Wolbachieae</taxon>
        <taxon>Wolbachia</taxon>
    </lineage>
</organism>
<evidence type="ECO:0000313" key="1">
    <source>
        <dbReference type="EMBL" id="QMV46619.1"/>
    </source>
</evidence>
<accession>A0A7G5CBN5</accession>